<evidence type="ECO:0000256" key="1">
    <source>
        <dbReference type="ARBA" id="ARBA00003732"/>
    </source>
</evidence>
<reference evidence="9" key="2">
    <citation type="journal article" date="2017" name="J. Anim. Genet.">
        <title>Multiple reference genome sequences of hot pepper reveal the massive evolution of plant disease resistance genes by retroduplication.</title>
        <authorList>
            <person name="Kim S."/>
            <person name="Park J."/>
            <person name="Yeom S.-I."/>
            <person name="Kim Y.-M."/>
            <person name="Seo E."/>
            <person name="Kim K.-T."/>
            <person name="Kim M.-S."/>
            <person name="Lee J.M."/>
            <person name="Cheong K."/>
            <person name="Shin H.-S."/>
            <person name="Kim S.-B."/>
            <person name="Han K."/>
            <person name="Lee J."/>
            <person name="Park M."/>
            <person name="Lee H.-A."/>
            <person name="Lee H.-Y."/>
            <person name="Lee Y."/>
            <person name="Oh S."/>
            <person name="Lee J.H."/>
            <person name="Choi E."/>
            <person name="Choi E."/>
            <person name="Lee S.E."/>
            <person name="Jeon J."/>
            <person name="Kim H."/>
            <person name="Choi G."/>
            <person name="Song H."/>
            <person name="Lee J."/>
            <person name="Lee S.-C."/>
            <person name="Kwon J.-K."/>
            <person name="Lee H.-Y."/>
            <person name="Koo N."/>
            <person name="Hong Y."/>
            <person name="Kim R.W."/>
            <person name="Kang W.-H."/>
            <person name="Huh J.H."/>
            <person name="Kang B.-C."/>
            <person name="Yang T.-J."/>
            <person name="Lee Y.-H."/>
            <person name="Bennetzen J.L."/>
            <person name="Choi D."/>
        </authorList>
    </citation>
    <scope>NUCLEOTIDE SEQUENCE [LARGE SCALE GENOMIC DNA]</scope>
    <source>
        <strain evidence="9">cv. PBC81</strain>
    </source>
</reference>
<keyword evidence="2" id="KW-0479">Metal-binding</keyword>
<dbReference type="EMBL" id="MLFT02000012">
    <property type="protein sequence ID" value="PHT32943.1"/>
    <property type="molecule type" value="Genomic_DNA"/>
</dbReference>
<dbReference type="GO" id="GO:0004842">
    <property type="term" value="F:ubiquitin-protein transferase activity"/>
    <property type="evidence" value="ECO:0007669"/>
    <property type="project" value="TreeGrafter"/>
</dbReference>
<sequence length="174" mass="19522">MAAQQKRELEETELKVTDSIPLCSESSDLKIYKQDEPPPPPQPHQISSFVSNAKLTDRESVALRSPAVAAPSSSSDLKMCKQDPSRLSSVSSTVTNNDLMTMNKKRKREVNRCSRTDCCKRVGLIPFRCRCGEVFCSEHRYSDRHDCNYDYKSAGRKAIAKENPVVKAAKIIKV</sequence>
<keyword evidence="9" id="KW-1185">Reference proteome</keyword>
<dbReference type="Gene3D" id="4.10.1110.10">
    <property type="entry name" value="AN1-like Zinc finger"/>
    <property type="match status" value="1"/>
</dbReference>
<gene>
    <name evidence="8" type="ORF">CQW23_29280</name>
</gene>
<reference evidence="8 9" key="1">
    <citation type="journal article" date="2017" name="Genome Biol.">
        <title>New reference genome sequences of hot pepper reveal the massive evolution of plant disease-resistance genes by retroduplication.</title>
        <authorList>
            <person name="Kim S."/>
            <person name="Park J."/>
            <person name="Yeom S.I."/>
            <person name="Kim Y.M."/>
            <person name="Seo E."/>
            <person name="Kim K.T."/>
            <person name="Kim M.S."/>
            <person name="Lee J.M."/>
            <person name="Cheong K."/>
            <person name="Shin H.S."/>
            <person name="Kim S.B."/>
            <person name="Han K."/>
            <person name="Lee J."/>
            <person name="Park M."/>
            <person name="Lee H.A."/>
            <person name="Lee H.Y."/>
            <person name="Lee Y."/>
            <person name="Oh S."/>
            <person name="Lee J.H."/>
            <person name="Choi E."/>
            <person name="Choi E."/>
            <person name="Lee S.E."/>
            <person name="Jeon J."/>
            <person name="Kim H."/>
            <person name="Choi G."/>
            <person name="Song H."/>
            <person name="Lee J."/>
            <person name="Lee S.C."/>
            <person name="Kwon J.K."/>
            <person name="Lee H.Y."/>
            <person name="Koo N."/>
            <person name="Hong Y."/>
            <person name="Kim R.W."/>
            <person name="Kang W.H."/>
            <person name="Huh J.H."/>
            <person name="Kang B.C."/>
            <person name="Yang T.J."/>
            <person name="Lee Y.H."/>
            <person name="Bennetzen J.L."/>
            <person name="Choi D."/>
        </authorList>
    </citation>
    <scope>NUCLEOTIDE SEQUENCE [LARGE SCALE GENOMIC DNA]</scope>
    <source>
        <strain evidence="9">cv. PBC81</strain>
    </source>
</reference>
<dbReference type="InterPro" id="IPR035896">
    <property type="entry name" value="AN1-like_Znf"/>
</dbReference>
<feature type="compositionally biased region" description="Basic and acidic residues" evidence="6">
    <location>
        <begin position="27"/>
        <end position="36"/>
    </location>
</feature>
<dbReference type="FunFam" id="4.10.1110.10:FF:000001">
    <property type="entry name" value="Zinc finger AN1-type containing 6"/>
    <property type="match status" value="1"/>
</dbReference>
<organism evidence="8 9">
    <name type="scientific">Capsicum baccatum</name>
    <name type="common">Peruvian pepper</name>
    <dbReference type="NCBI Taxonomy" id="33114"/>
    <lineage>
        <taxon>Eukaryota</taxon>
        <taxon>Viridiplantae</taxon>
        <taxon>Streptophyta</taxon>
        <taxon>Embryophyta</taxon>
        <taxon>Tracheophyta</taxon>
        <taxon>Spermatophyta</taxon>
        <taxon>Magnoliopsida</taxon>
        <taxon>eudicotyledons</taxon>
        <taxon>Gunneridae</taxon>
        <taxon>Pentapetalae</taxon>
        <taxon>asterids</taxon>
        <taxon>lamiids</taxon>
        <taxon>Solanales</taxon>
        <taxon>Solanaceae</taxon>
        <taxon>Solanoideae</taxon>
        <taxon>Capsiceae</taxon>
        <taxon>Capsicum</taxon>
    </lineage>
</organism>
<dbReference type="STRING" id="33114.A0A2G2VIZ9"/>
<name>A0A2G2VIZ9_CAPBA</name>
<dbReference type="GO" id="GO:0008270">
    <property type="term" value="F:zinc ion binding"/>
    <property type="evidence" value="ECO:0007669"/>
    <property type="project" value="UniProtKB-KW"/>
</dbReference>
<feature type="compositionally biased region" description="Basic and acidic residues" evidence="6">
    <location>
        <begin position="1"/>
        <end position="16"/>
    </location>
</feature>
<comment type="caution">
    <text evidence="8">The sequence shown here is derived from an EMBL/GenBank/DDBJ whole genome shotgun (WGS) entry which is preliminary data.</text>
</comment>
<accession>A0A2G2VIZ9</accession>
<evidence type="ECO:0000256" key="5">
    <source>
        <dbReference type="PROSITE-ProRule" id="PRU00449"/>
    </source>
</evidence>
<dbReference type="GO" id="GO:0016567">
    <property type="term" value="P:protein ubiquitination"/>
    <property type="evidence" value="ECO:0007669"/>
    <property type="project" value="TreeGrafter"/>
</dbReference>
<feature type="region of interest" description="Disordered" evidence="6">
    <location>
        <begin position="1"/>
        <end position="51"/>
    </location>
</feature>
<dbReference type="PANTHER" id="PTHR10634:SF87">
    <property type="entry name" value="ZINC FINGER AN1 DOMAIN-CONTAINING STRESS-ASSOCIATED PROTEIN 15-LIKE"/>
    <property type="match status" value="1"/>
</dbReference>
<keyword evidence="3 5" id="KW-0863">Zinc-finger</keyword>
<dbReference type="OrthoDB" id="1289337at2759"/>
<evidence type="ECO:0000256" key="6">
    <source>
        <dbReference type="SAM" id="MobiDB-lite"/>
    </source>
</evidence>
<evidence type="ECO:0000313" key="9">
    <source>
        <dbReference type="Proteomes" id="UP000224567"/>
    </source>
</evidence>
<comment type="function">
    <text evidence="1">May be involved in environmental stress response.</text>
</comment>
<dbReference type="InterPro" id="IPR000058">
    <property type="entry name" value="Znf_AN1"/>
</dbReference>
<dbReference type="PROSITE" id="PS51039">
    <property type="entry name" value="ZF_AN1"/>
    <property type="match status" value="1"/>
</dbReference>
<evidence type="ECO:0000256" key="4">
    <source>
        <dbReference type="ARBA" id="ARBA00022833"/>
    </source>
</evidence>
<evidence type="ECO:0000259" key="7">
    <source>
        <dbReference type="PROSITE" id="PS51039"/>
    </source>
</evidence>
<dbReference type="PANTHER" id="PTHR10634">
    <property type="entry name" value="AN1-TYPE ZINC FINGER PROTEIN"/>
    <property type="match status" value="1"/>
</dbReference>
<dbReference type="Pfam" id="PF01428">
    <property type="entry name" value="zf-AN1"/>
    <property type="match status" value="1"/>
</dbReference>
<dbReference type="SUPFAM" id="SSF118310">
    <property type="entry name" value="AN1-like Zinc finger"/>
    <property type="match status" value="1"/>
</dbReference>
<dbReference type="AlphaFoldDB" id="A0A2G2VIZ9"/>
<feature type="region of interest" description="Disordered" evidence="6">
    <location>
        <begin position="64"/>
        <end position="92"/>
    </location>
</feature>
<feature type="compositionally biased region" description="Low complexity" evidence="6">
    <location>
        <begin position="64"/>
        <end position="75"/>
    </location>
</feature>
<dbReference type="SMART" id="SM00154">
    <property type="entry name" value="ZnF_AN1"/>
    <property type="match status" value="1"/>
</dbReference>
<dbReference type="Proteomes" id="UP000224567">
    <property type="component" value="Unassembled WGS sequence"/>
</dbReference>
<keyword evidence="4" id="KW-0862">Zinc</keyword>
<proteinExistence type="predicted"/>
<evidence type="ECO:0000256" key="3">
    <source>
        <dbReference type="ARBA" id="ARBA00022771"/>
    </source>
</evidence>
<dbReference type="InterPro" id="IPR050652">
    <property type="entry name" value="AN1_A20_ZnFinger"/>
</dbReference>
<evidence type="ECO:0000256" key="2">
    <source>
        <dbReference type="ARBA" id="ARBA00022723"/>
    </source>
</evidence>
<feature type="domain" description="AN1-type" evidence="7">
    <location>
        <begin position="107"/>
        <end position="155"/>
    </location>
</feature>
<evidence type="ECO:0000313" key="8">
    <source>
        <dbReference type="EMBL" id="PHT32943.1"/>
    </source>
</evidence>
<protein>
    <recommendedName>
        <fullName evidence="7">AN1-type domain-containing protein</fullName>
    </recommendedName>
</protein>